<evidence type="ECO:0000256" key="1">
    <source>
        <dbReference type="SAM" id="MobiDB-lite"/>
    </source>
</evidence>
<dbReference type="RefSeq" id="WP_182707815.1">
    <property type="nucleotide sequence ID" value="NZ_JACJII010000001.1"/>
</dbReference>
<organism evidence="2 3">
    <name type="scientific">Thermomonospora cellulosilytica</name>
    <dbReference type="NCBI Taxonomy" id="1411118"/>
    <lineage>
        <taxon>Bacteria</taxon>
        <taxon>Bacillati</taxon>
        <taxon>Actinomycetota</taxon>
        <taxon>Actinomycetes</taxon>
        <taxon>Streptosporangiales</taxon>
        <taxon>Thermomonosporaceae</taxon>
        <taxon>Thermomonospora</taxon>
    </lineage>
</organism>
<keyword evidence="3" id="KW-1185">Reference proteome</keyword>
<protein>
    <submittedName>
        <fullName evidence="2">Uncharacterized protein</fullName>
    </submittedName>
</protein>
<evidence type="ECO:0000313" key="3">
    <source>
        <dbReference type="Proteomes" id="UP000539313"/>
    </source>
</evidence>
<dbReference type="EMBL" id="JACJII010000001">
    <property type="protein sequence ID" value="MBA9007168.1"/>
    <property type="molecule type" value="Genomic_DNA"/>
</dbReference>
<proteinExistence type="predicted"/>
<accession>A0A7W3RB68</accession>
<evidence type="ECO:0000313" key="2">
    <source>
        <dbReference type="EMBL" id="MBA9007168.1"/>
    </source>
</evidence>
<dbReference type="Proteomes" id="UP000539313">
    <property type="component" value="Unassembled WGS sequence"/>
</dbReference>
<reference evidence="2 3" key="1">
    <citation type="submission" date="2020-08" db="EMBL/GenBank/DDBJ databases">
        <title>Sequencing the genomes of 1000 actinobacteria strains.</title>
        <authorList>
            <person name="Klenk H.-P."/>
        </authorList>
    </citation>
    <scope>NUCLEOTIDE SEQUENCE [LARGE SCALE GENOMIC DNA]</scope>
    <source>
        <strain evidence="2 3">DSM 45823</strain>
    </source>
</reference>
<dbReference type="AlphaFoldDB" id="A0A7W3RB68"/>
<feature type="region of interest" description="Disordered" evidence="1">
    <location>
        <begin position="147"/>
        <end position="209"/>
    </location>
</feature>
<name>A0A7W3RB68_9ACTN</name>
<gene>
    <name evidence="2" type="ORF">HNR21_006050</name>
</gene>
<feature type="compositionally biased region" description="Basic and acidic residues" evidence="1">
    <location>
        <begin position="174"/>
        <end position="206"/>
    </location>
</feature>
<sequence>MDLASAAHELYGVPPAEFMDTRRRLVAEARAAGDAALARRIGALHKPTVSAWAVNRLSRAAGGDLAMLLDLGARLRAAWAAGEPIGGLEQRRGEIVAMLLRTAERLAADAGLPLRDQIRREVEDTLQAAAVDPRVAEEVRIGTLDRPRSHAGFVPAGFTAPARPAAPPEPGPEVSKKQRAEEERRRREEAAEAARREADKAAKEAAEWAAEVAEAQRELDERAAEADELRRRLNRALERRRAAERRVEVARREHTRASRAAEDARRRAEGR</sequence>
<comment type="caution">
    <text evidence="2">The sequence shown here is derived from an EMBL/GenBank/DDBJ whole genome shotgun (WGS) entry which is preliminary data.</text>
</comment>
<feature type="region of interest" description="Disordered" evidence="1">
    <location>
        <begin position="236"/>
        <end position="271"/>
    </location>
</feature>